<reference evidence="2" key="1">
    <citation type="submission" date="2023-07" db="EMBL/GenBank/DDBJ databases">
        <title>draft genome sequence of fig (Ficus carica).</title>
        <authorList>
            <person name="Takahashi T."/>
            <person name="Nishimura K."/>
        </authorList>
    </citation>
    <scope>NUCLEOTIDE SEQUENCE</scope>
</reference>
<name>A0AA87YWC2_FICCA</name>
<dbReference type="EMBL" id="BTGU01001537">
    <property type="protein sequence ID" value="GMN25049.1"/>
    <property type="molecule type" value="Genomic_DNA"/>
</dbReference>
<organism evidence="2 3">
    <name type="scientific">Ficus carica</name>
    <name type="common">Common fig</name>
    <dbReference type="NCBI Taxonomy" id="3494"/>
    <lineage>
        <taxon>Eukaryota</taxon>
        <taxon>Viridiplantae</taxon>
        <taxon>Streptophyta</taxon>
        <taxon>Embryophyta</taxon>
        <taxon>Tracheophyta</taxon>
        <taxon>Spermatophyta</taxon>
        <taxon>Magnoliopsida</taxon>
        <taxon>eudicotyledons</taxon>
        <taxon>Gunneridae</taxon>
        <taxon>Pentapetalae</taxon>
        <taxon>rosids</taxon>
        <taxon>fabids</taxon>
        <taxon>Rosales</taxon>
        <taxon>Moraceae</taxon>
        <taxon>Ficeae</taxon>
        <taxon>Ficus</taxon>
    </lineage>
</organism>
<protein>
    <submittedName>
        <fullName evidence="2">Uncharacterized protein</fullName>
    </submittedName>
</protein>
<gene>
    <name evidence="2" type="ORF">TIFTF001_040657</name>
</gene>
<evidence type="ECO:0000313" key="3">
    <source>
        <dbReference type="Proteomes" id="UP001187192"/>
    </source>
</evidence>
<dbReference type="AlphaFoldDB" id="A0AA87YWC2"/>
<evidence type="ECO:0000256" key="1">
    <source>
        <dbReference type="SAM" id="MobiDB-lite"/>
    </source>
</evidence>
<comment type="caution">
    <text evidence="2">The sequence shown here is derived from an EMBL/GenBank/DDBJ whole genome shotgun (WGS) entry which is preliminary data.</text>
</comment>
<keyword evidence="3" id="KW-1185">Reference proteome</keyword>
<proteinExistence type="predicted"/>
<feature type="region of interest" description="Disordered" evidence="1">
    <location>
        <begin position="20"/>
        <end position="45"/>
    </location>
</feature>
<evidence type="ECO:0000313" key="2">
    <source>
        <dbReference type="EMBL" id="GMN25049.1"/>
    </source>
</evidence>
<accession>A0AA87YWC2</accession>
<dbReference type="Proteomes" id="UP001187192">
    <property type="component" value="Unassembled WGS sequence"/>
</dbReference>
<sequence length="71" mass="7532">MKLKTSVVRTSISGPVATCAGSAWGDKPPRDPTRLPKPYEPSAVAPIHKGRGKAKLLDVARNVVIEGKLNV</sequence>